<dbReference type="InterPro" id="IPR036600">
    <property type="entry name" value="PAH_sf"/>
</dbReference>
<organism evidence="10 11">
    <name type="scientific">Neocallimastix californiae</name>
    <dbReference type="NCBI Taxonomy" id="1754190"/>
    <lineage>
        <taxon>Eukaryota</taxon>
        <taxon>Fungi</taxon>
        <taxon>Fungi incertae sedis</taxon>
        <taxon>Chytridiomycota</taxon>
        <taxon>Chytridiomycota incertae sedis</taxon>
        <taxon>Neocallimastigomycetes</taxon>
        <taxon>Neocallimastigales</taxon>
        <taxon>Neocallimastigaceae</taxon>
        <taxon>Neocallimastix</taxon>
    </lineage>
</organism>
<dbReference type="OrthoDB" id="10265969at2759"/>
<evidence type="ECO:0000256" key="8">
    <source>
        <dbReference type="SAM" id="MobiDB-lite"/>
    </source>
</evidence>
<dbReference type="InterPro" id="IPR013194">
    <property type="entry name" value="HDAC_interact_dom"/>
</dbReference>
<evidence type="ECO:0000259" key="9">
    <source>
        <dbReference type="SMART" id="SM00761"/>
    </source>
</evidence>
<comment type="subcellular location">
    <subcellularLocation>
        <location evidence="1 7">Nucleus</location>
    </subcellularLocation>
</comment>
<name>A0A1Y2F8A7_9FUNG</name>
<dbReference type="PANTHER" id="PTHR12346">
    <property type="entry name" value="SIN3B-RELATED"/>
    <property type="match status" value="1"/>
</dbReference>
<dbReference type="PROSITE" id="PS51477">
    <property type="entry name" value="PAH"/>
    <property type="match status" value="3"/>
</dbReference>
<feature type="compositionally biased region" description="Basic and acidic residues" evidence="8">
    <location>
        <begin position="914"/>
        <end position="926"/>
    </location>
</feature>
<evidence type="ECO:0000256" key="1">
    <source>
        <dbReference type="ARBA" id="ARBA00004123"/>
    </source>
</evidence>
<dbReference type="SMART" id="SM00761">
    <property type="entry name" value="HDAC_interact"/>
    <property type="match status" value="1"/>
</dbReference>
<reference evidence="10 11" key="1">
    <citation type="submission" date="2016-08" db="EMBL/GenBank/DDBJ databases">
        <title>A Parts List for Fungal Cellulosomes Revealed by Comparative Genomics.</title>
        <authorList>
            <consortium name="DOE Joint Genome Institute"/>
            <person name="Haitjema C.H."/>
            <person name="Gilmore S.P."/>
            <person name="Henske J.K."/>
            <person name="Solomon K.V."/>
            <person name="De Groot R."/>
            <person name="Kuo A."/>
            <person name="Mondo S.J."/>
            <person name="Salamov A.A."/>
            <person name="Labutti K."/>
            <person name="Zhao Z."/>
            <person name="Chiniquy J."/>
            <person name="Barry K."/>
            <person name="Brewer H.M."/>
            <person name="Purvine S.O."/>
            <person name="Wright A.T."/>
            <person name="Boxma B."/>
            <person name="Van Alen T."/>
            <person name="Hackstein J.H."/>
            <person name="Baker S.E."/>
            <person name="Grigoriev I.V."/>
            <person name="O'Malley M.A."/>
        </authorList>
    </citation>
    <scope>NUCLEOTIDE SEQUENCE [LARGE SCALE GENOMIC DNA]</scope>
    <source>
        <strain evidence="10 11">G1</strain>
    </source>
</reference>
<dbReference type="STRING" id="1754190.A0A1Y2F8A7"/>
<dbReference type="InterPro" id="IPR031693">
    <property type="entry name" value="Sin3_C"/>
</dbReference>
<evidence type="ECO:0000256" key="5">
    <source>
        <dbReference type="ARBA" id="ARBA00023163"/>
    </source>
</evidence>
<keyword evidence="2" id="KW-0678">Repressor</keyword>
<gene>
    <name evidence="10" type="ORF">LY90DRAFT_376237</name>
</gene>
<sequence>MSVQNQNDYRPLNVKDALSYLEQVKSQFKDQPEIYNRFLDIMKEFKSQTINTPGVIDRVSTLFSRHPSLITGFNTFLPPGYKIEPTNNPNNPVRVITTNSMNSMNMIQKQNSMSSYIPNQMKYHSQSPPTSHQNISVNQQIQSLPHMTMGNASQQIISKSMNPVSIQKNSNINSITDNGPSISQNNSQYHPQSLGGNNNGYQNQMMINQNNMMNSINNNTMPNNQDNSYQNMVQSPMVSHDPNPTHQHNQPISSMPISQPSSQMSSIMNNQNQSHPPMASNGHIPIKPAIPKQNKRNQNQPNIISNNNNGNNNMNMNMNMNMHMHMNINMSNNDNNIIMNNNMINNDKQSTDNSININNSNSNNNKTNQNQSQQNISVKSQDQQTNTRHKAPVEFNHAINYVNKIKMRFLKEPEIYKRFLEVLQTYQKEQRPINEVYSQVKVLFKNAEDLLNEFKQFLPDNGNSTITDTKPILNNQIDNIGNKKIQNQSQPVSTTKKTSKRQATTVNNVNTISANAPPAKKPRISFMEENSGTIEELEFFEKAKKVIGNKTTYFEFLKILNLFSQDIIDSKTLVESVEPFLSRSPELFYWFKTFVKYEEEIEPEIVAPKYHDVDYTLCLRAGHSYRLLPLSLTHPKCSGRDKLCYEVLNDEYVSHPIFLSEDGGFQAQKRNPFEDAMHRCEEERYDFDLFITKNSLTIALFESIMAKMDKMTNEEKSKFKLPSDLGSKSPSIFRKIIRKIYDKERGEEVILALQNSPSIAVPIVLKRLKQKDEEWKKAKKEWSKVWREIHNKNFYKSLDHRFLLIKQSDKKNIAVKSLIHEVETLHAEQLKKRDSNATYQYSLSFKDATIFGDMKKIIRCYLRNCHNFNESDIKRIIRFLNEFIPKFFHIKNIEDDNDYDDDDDDENDNDNDNDNEKINTTDESHSTETATENDLSESKNESINIKTNNDLRKKILIKSHENNKIELDNISCTNSTYSLGESTNNENEITESVESSEETQKLKKLANENLKIKTFRPIFLLFGNNVFYCFFRLYHKLYERLLNLKTASEKMAKEPDQLNLINPIAVELGLVKKEVIQQNAEFCRKGRYSELLKLIRHFFEDTHENQEFEEKARILFVNQAYQIFTVDKIVQAIAKQIQVITNDNVCQELIKLYNKDCEKDLHSQRREAIYKLSVKTFLQDENLFKFEYNNLENILTIQLLSKEDYLTDSTISSEEKWSVYVDRYMQLGTTEGIHIKPNEPFLRRNLPQIIPDEPPTNLIMHSGLELKICVNSYKLFFVNNTEDYFRRCNAKLPNEKLEILKNNRRNKFIKWFSKVSNISEKERGKSLDFEEKREKRN</sequence>
<dbReference type="EMBL" id="MCOG01000013">
    <property type="protein sequence ID" value="ORY80150.1"/>
    <property type="molecule type" value="Genomic_DNA"/>
</dbReference>
<dbReference type="InterPro" id="IPR039774">
    <property type="entry name" value="Sin3-like"/>
</dbReference>
<feature type="compositionally biased region" description="Acidic residues" evidence="8">
    <location>
        <begin position="895"/>
        <end position="913"/>
    </location>
</feature>
<dbReference type="PANTHER" id="PTHR12346:SF0">
    <property type="entry name" value="SIN3A, ISOFORM G"/>
    <property type="match status" value="1"/>
</dbReference>
<keyword evidence="3" id="KW-0677">Repeat</keyword>
<dbReference type="FunFam" id="1.20.1160.11:FF:000003">
    <property type="entry name" value="Paired amphipathic helix SIN3-like protein"/>
    <property type="match status" value="1"/>
</dbReference>
<dbReference type="SUPFAM" id="SSF47762">
    <property type="entry name" value="PAH2 domain"/>
    <property type="match status" value="3"/>
</dbReference>
<feature type="compositionally biased region" description="Low complexity" evidence="8">
    <location>
        <begin position="250"/>
        <end position="274"/>
    </location>
</feature>
<dbReference type="Pfam" id="PF16879">
    <property type="entry name" value="Sin3a_C"/>
    <property type="match status" value="1"/>
</dbReference>
<feature type="region of interest" description="Disordered" evidence="8">
    <location>
        <begin position="239"/>
        <end position="318"/>
    </location>
</feature>
<proteinExistence type="predicted"/>
<feature type="compositionally biased region" description="Polar residues" evidence="8">
    <location>
        <begin position="239"/>
        <end position="249"/>
    </location>
</feature>
<dbReference type="GO" id="GO:0033698">
    <property type="term" value="C:Rpd3L complex"/>
    <property type="evidence" value="ECO:0007669"/>
    <property type="project" value="UniProtKB-ARBA"/>
</dbReference>
<dbReference type="GO" id="GO:0003714">
    <property type="term" value="F:transcription corepressor activity"/>
    <property type="evidence" value="ECO:0007669"/>
    <property type="project" value="InterPro"/>
</dbReference>
<dbReference type="GO" id="GO:0000122">
    <property type="term" value="P:negative regulation of transcription by RNA polymerase II"/>
    <property type="evidence" value="ECO:0007669"/>
    <property type="project" value="TreeGrafter"/>
</dbReference>
<dbReference type="Pfam" id="PF08295">
    <property type="entry name" value="Sin3_corepress"/>
    <property type="match status" value="1"/>
</dbReference>
<keyword evidence="11" id="KW-1185">Reference proteome</keyword>
<dbReference type="GO" id="GO:0010628">
    <property type="term" value="P:positive regulation of gene expression"/>
    <property type="evidence" value="ECO:0007669"/>
    <property type="project" value="UniProtKB-ARBA"/>
</dbReference>
<evidence type="ECO:0000256" key="3">
    <source>
        <dbReference type="ARBA" id="ARBA00022737"/>
    </source>
</evidence>
<dbReference type="Proteomes" id="UP000193920">
    <property type="component" value="Unassembled WGS sequence"/>
</dbReference>
<dbReference type="Pfam" id="PF02671">
    <property type="entry name" value="PAH"/>
    <property type="match status" value="3"/>
</dbReference>
<accession>A0A1Y2F8A7</accession>
<evidence type="ECO:0000256" key="4">
    <source>
        <dbReference type="ARBA" id="ARBA00023015"/>
    </source>
</evidence>
<feature type="region of interest" description="Disordered" evidence="8">
    <location>
        <begin position="340"/>
        <end position="389"/>
    </location>
</feature>
<keyword evidence="4" id="KW-0805">Transcription regulation</keyword>
<evidence type="ECO:0000256" key="7">
    <source>
        <dbReference type="PROSITE-ProRule" id="PRU00810"/>
    </source>
</evidence>
<protein>
    <recommendedName>
        <fullName evidence="9">Histone deacetylase interacting domain-containing protein</fullName>
    </recommendedName>
</protein>
<dbReference type="InterPro" id="IPR003822">
    <property type="entry name" value="PAH"/>
</dbReference>
<dbReference type="FunFam" id="1.20.1160.11:FF:000002">
    <property type="entry name" value="Paired amphipathic helix protein SIN3"/>
    <property type="match status" value="1"/>
</dbReference>
<feature type="region of interest" description="Disordered" evidence="8">
    <location>
        <begin position="895"/>
        <end position="941"/>
    </location>
</feature>
<evidence type="ECO:0000256" key="6">
    <source>
        <dbReference type="ARBA" id="ARBA00023242"/>
    </source>
</evidence>
<evidence type="ECO:0000313" key="10">
    <source>
        <dbReference type="EMBL" id="ORY80150.1"/>
    </source>
</evidence>
<keyword evidence="5" id="KW-0804">Transcription</keyword>
<feature type="compositionally biased region" description="Low complexity" evidence="8">
    <location>
        <begin position="340"/>
        <end position="381"/>
    </location>
</feature>
<dbReference type="Gene3D" id="1.20.1160.11">
    <property type="entry name" value="Paired amphipathic helix"/>
    <property type="match status" value="3"/>
</dbReference>
<keyword evidence="6 7" id="KW-0539">Nucleus</keyword>
<evidence type="ECO:0000256" key="2">
    <source>
        <dbReference type="ARBA" id="ARBA00022491"/>
    </source>
</evidence>
<feature type="compositionally biased region" description="Low complexity" evidence="8">
    <location>
        <begin position="290"/>
        <end position="318"/>
    </location>
</feature>
<evidence type="ECO:0000313" key="11">
    <source>
        <dbReference type="Proteomes" id="UP000193920"/>
    </source>
</evidence>
<feature type="domain" description="Histone deacetylase interacting" evidence="9">
    <location>
        <begin position="617"/>
        <end position="718"/>
    </location>
</feature>
<comment type="caution">
    <text evidence="10">The sequence shown here is derived from an EMBL/GenBank/DDBJ whole genome shotgun (WGS) entry which is preliminary data.</text>
</comment>
<dbReference type="FunFam" id="1.20.1160.11:FF:000001">
    <property type="entry name" value="Paired amphipathic helix protein Sin3"/>
    <property type="match status" value="1"/>
</dbReference>